<evidence type="ECO:0000313" key="3">
    <source>
        <dbReference type="RefSeq" id="XP_037891377.1"/>
    </source>
</evidence>
<evidence type="ECO:0000256" key="1">
    <source>
        <dbReference type="SAM" id="MobiDB-lite"/>
    </source>
</evidence>
<feature type="compositionally biased region" description="Low complexity" evidence="1">
    <location>
        <begin position="449"/>
        <end position="459"/>
    </location>
</feature>
<keyword evidence="2" id="KW-1185">Reference proteome</keyword>
<dbReference type="GeneID" id="119638581"/>
<protein>
    <submittedName>
        <fullName evidence="3">Uncharacterized protein LOC119638581</fullName>
    </submittedName>
</protein>
<dbReference type="KEGG" id="gfs:119638581"/>
<feature type="region of interest" description="Disordered" evidence="1">
    <location>
        <begin position="426"/>
        <end position="473"/>
    </location>
</feature>
<accession>A0A9C6DTZ0</accession>
<evidence type="ECO:0000313" key="2">
    <source>
        <dbReference type="Proteomes" id="UP000092443"/>
    </source>
</evidence>
<reference evidence="3" key="1">
    <citation type="submission" date="2025-08" db="UniProtKB">
        <authorList>
            <consortium name="RefSeq"/>
        </authorList>
    </citation>
    <scope>IDENTIFICATION</scope>
    <source>
        <tissue evidence="3">Whole body pupa</tissue>
    </source>
</reference>
<organism evidence="2 3">
    <name type="scientific">Glossina fuscipes</name>
    <dbReference type="NCBI Taxonomy" id="7396"/>
    <lineage>
        <taxon>Eukaryota</taxon>
        <taxon>Metazoa</taxon>
        <taxon>Ecdysozoa</taxon>
        <taxon>Arthropoda</taxon>
        <taxon>Hexapoda</taxon>
        <taxon>Insecta</taxon>
        <taxon>Pterygota</taxon>
        <taxon>Neoptera</taxon>
        <taxon>Endopterygota</taxon>
        <taxon>Diptera</taxon>
        <taxon>Brachycera</taxon>
        <taxon>Muscomorpha</taxon>
        <taxon>Hippoboscoidea</taxon>
        <taxon>Glossinidae</taxon>
        <taxon>Glossina</taxon>
    </lineage>
</organism>
<dbReference type="AlphaFoldDB" id="A0A9C6DTZ0"/>
<dbReference type="RefSeq" id="XP_037891377.1">
    <property type="nucleotide sequence ID" value="XM_038035449.1"/>
</dbReference>
<name>A0A9C6DTZ0_9MUSC</name>
<sequence>MSSRKQEANDVQCLSDLKRIANEFNKSKHVDKDVVRKFFSGFRYLTICLELEERDIFECIINWCRLYARIPFYIDPLNEKLQRIYEDSIPMVFPHIIGYLPYSVRNIETYHYKLLETMDTLLRNASFTALQEIGNFRPGSIAGLQYPIENAGDFNTQLLALKLMTRLLKYADIEKQNQELKNVPWFNIKLIENDLSAVIKEANRGQFENVARGLLNKFNMNLTMLPHKVYSLYCDYLCFQKNFDFYKPLNCDKFWINFNYSPRTLSFIGHYKKLIKSGFDTVHVTVKITALNLERKTLIVHYTEPVRLSKYSNVLEELNGYKTICLFLSDEEVTRLKCNRDFFDHFNEHEYVNDHNSVNTHCSSVSQESSSRQGDFSNKFRKSLNLLIGEANDNNSLIPVPTMQSVKARSEPRFQQPMDIIDAIETPKTSKLSNTNVTKSHSMQRLHSNSKNSASIKNATTMRKKSTEAANSSTLASTSKSFVQPVELVNLNRSERTRKVSTYNDISNYEPINSTEFIELMSNELFKTNKDNNIAEAANWKDRGAVNKSSNSGVNESLQVPPIKTIRKRKAKAMNNIPKKKETIQNDENKSAAVSVTSTSSEIRNILLRQKTYLSSAKDNDIHNSIEMELNLIYDIDNQGTKSDPLHSSSPCVLRNDIIQTSNQLSDPINISLIREPKSALSDTLSLRSNTDRELAVESINLWNDEIDLQPISDLRSLTYGNNRNEEKANNSAQVVYASGTGCLGQKEVNNTLKTYGNKISKPLYPSHLLTDEDYIIEKVKQITKKLLSEAGTQRVKMKEVKSRVQYLVRNLEGELKTYTNRFERFKRFEANIKQSLNDLYKRDSSTSANKSIE</sequence>
<dbReference type="Proteomes" id="UP000092443">
    <property type="component" value="Unplaced"/>
</dbReference>
<gene>
    <name evidence="3" type="primary">LOC119638581</name>
</gene>
<proteinExistence type="predicted"/>
<feature type="compositionally biased region" description="Polar residues" evidence="1">
    <location>
        <begin position="427"/>
        <end position="447"/>
    </location>
</feature>